<dbReference type="OrthoDB" id="9811244at2"/>
<dbReference type="AlphaFoldDB" id="A0A348AF15"/>
<dbReference type="KEGG" id="mana:MAMMFC1_00296"/>
<dbReference type="Pfam" id="PF02583">
    <property type="entry name" value="Trns_repr_metal"/>
    <property type="match status" value="1"/>
</dbReference>
<dbReference type="Proteomes" id="UP000276437">
    <property type="component" value="Chromosome"/>
</dbReference>
<organism evidence="1 2">
    <name type="scientific">Methylomusa anaerophila</name>
    <dbReference type="NCBI Taxonomy" id="1930071"/>
    <lineage>
        <taxon>Bacteria</taxon>
        <taxon>Bacillati</taxon>
        <taxon>Bacillota</taxon>
        <taxon>Negativicutes</taxon>
        <taxon>Selenomonadales</taxon>
        <taxon>Sporomusaceae</taxon>
        <taxon>Methylomusa</taxon>
    </lineage>
</organism>
<dbReference type="PANTHER" id="PTHR33677">
    <property type="entry name" value="TRANSCRIPTIONAL REPRESSOR FRMR-RELATED"/>
    <property type="match status" value="1"/>
</dbReference>
<evidence type="ECO:0000313" key="2">
    <source>
        <dbReference type="Proteomes" id="UP000276437"/>
    </source>
</evidence>
<dbReference type="EMBL" id="AP018449">
    <property type="protein sequence ID" value="BBB89663.1"/>
    <property type="molecule type" value="Genomic_DNA"/>
</dbReference>
<sequence length="91" mass="10339">MTKEELKKSVQQRLGTIKGHVAGIERMVEENKNCEEILVQLSAVTGAVNKLSAHILENYADACLEEARIVDDKVRQRIENLTKMMLTMVRK</sequence>
<accession>A0A348AF15</accession>
<name>A0A348AF15_9FIRM</name>
<dbReference type="InterPro" id="IPR038390">
    <property type="entry name" value="Metal_Tscrpt_repr_sf"/>
</dbReference>
<reference evidence="1 2" key="1">
    <citation type="journal article" date="2018" name="Int. J. Syst. Evol. Microbiol.">
        <title>Methylomusa anaerophila gen. nov., sp. nov., an anaerobic methanol-utilizing bacterium isolated from a microbial fuel cell.</title>
        <authorList>
            <person name="Amano N."/>
            <person name="Yamamuro A."/>
            <person name="Miyahara M."/>
            <person name="Kouzuma A."/>
            <person name="Abe T."/>
            <person name="Watanabe K."/>
        </authorList>
    </citation>
    <scope>NUCLEOTIDE SEQUENCE [LARGE SCALE GENOMIC DNA]</scope>
    <source>
        <strain evidence="1 2">MMFC1</strain>
    </source>
</reference>
<keyword evidence="2" id="KW-1185">Reference proteome</keyword>
<dbReference type="Gene3D" id="1.20.58.1000">
    <property type="entry name" value="Metal-sensitive repressor, helix protomer"/>
    <property type="match status" value="1"/>
</dbReference>
<gene>
    <name evidence="1" type="primary">csoR_1</name>
    <name evidence="1" type="ORF">MAMMFC1_00296</name>
</gene>
<dbReference type="GO" id="GO:0003677">
    <property type="term" value="F:DNA binding"/>
    <property type="evidence" value="ECO:0007669"/>
    <property type="project" value="InterPro"/>
</dbReference>
<proteinExistence type="predicted"/>
<dbReference type="InterPro" id="IPR003735">
    <property type="entry name" value="Metal_Tscrpt_repr"/>
</dbReference>
<dbReference type="RefSeq" id="WP_126305833.1">
    <property type="nucleotide sequence ID" value="NZ_AP018449.1"/>
</dbReference>
<dbReference type="GO" id="GO:0046872">
    <property type="term" value="F:metal ion binding"/>
    <property type="evidence" value="ECO:0007669"/>
    <property type="project" value="InterPro"/>
</dbReference>
<protein>
    <submittedName>
        <fullName evidence="1">Copper-sensing transcriptional repressor CsoR</fullName>
    </submittedName>
</protein>
<dbReference type="CDD" id="cd10148">
    <property type="entry name" value="CsoR-like_DUF156"/>
    <property type="match status" value="1"/>
</dbReference>
<evidence type="ECO:0000313" key="1">
    <source>
        <dbReference type="EMBL" id="BBB89663.1"/>
    </source>
</evidence>
<dbReference type="GO" id="GO:0045892">
    <property type="term" value="P:negative regulation of DNA-templated transcription"/>
    <property type="evidence" value="ECO:0007669"/>
    <property type="project" value="UniProtKB-ARBA"/>
</dbReference>